<evidence type="ECO:0000313" key="4">
    <source>
        <dbReference type="Proteomes" id="UP000002029"/>
    </source>
</evidence>
<protein>
    <recommendedName>
        <fullName evidence="2">AAA+ ATPase domain-containing protein</fullName>
    </recommendedName>
</protein>
<dbReference type="STRING" id="479432.Sros_7148"/>
<feature type="compositionally biased region" description="Basic and acidic residues" evidence="1">
    <location>
        <begin position="384"/>
        <end position="455"/>
    </location>
</feature>
<evidence type="ECO:0000259" key="2">
    <source>
        <dbReference type="SMART" id="SM00382"/>
    </source>
</evidence>
<dbReference type="AlphaFoldDB" id="D2BAL3"/>
<dbReference type="SUPFAM" id="SSF52540">
    <property type="entry name" value="P-loop containing nucleoside triphosphate hydrolases"/>
    <property type="match status" value="2"/>
</dbReference>
<dbReference type="EMBL" id="CP001814">
    <property type="protein sequence ID" value="ACZ89843.1"/>
    <property type="molecule type" value="Genomic_DNA"/>
</dbReference>
<gene>
    <name evidence="3" type="ordered locus">Sros_7148</name>
</gene>
<organism evidence="3 4">
    <name type="scientific">Streptosporangium roseum (strain ATCC 12428 / DSM 43021 / JCM 3005 / KCTC 9067 / NCIMB 10171 / NRRL 2505 / NI 9100)</name>
    <dbReference type="NCBI Taxonomy" id="479432"/>
    <lineage>
        <taxon>Bacteria</taxon>
        <taxon>Bacillati</taxon>
        <taxon>Actinomycetota</taxon>
        <taxon>Actinomycetes</taxon>
        <taxon>Streptosporangiales</taxon>
        <taxon>Streptosporangiaceae</taxon>
        <taxon>Streptosporangium</taxon>
    </lineage>
</organism>
<evidence type="ECO:0000313" key="3">
    <source>
        <dbReference type="EMBL" id="ACZ89843.1"/>
    </source>
</evidence>
<dbReference type="SMART" id="SM00382">
    <property type="entry name" value="AAA"/>
    <property type="match status" value="1"/>
</dbReference>
<reference evidence="3 4" key="1">
    <citation type="journal article" date="2010" name="Stand. Genomic Sci.">
        <title>Complete genome sequence of Streptosporangium roseum type strain (NI 9100).</title>
        <authorList>
            <person name="Nolan M."/>
            <person name="Sikorski J."/>
            <person name="Jando M."/>
            <person name="Lucas S."/>
            <person name="Lapidus A."/>
            <person name="Glavina Del Rio T."/>
            <person name="Chen F."/>
            <person name="Tice H."/>
            <person name="Pitluck S."/>
            <person name="Cheng J.F."/>
            <person name="Chertkov O."/>
            <person name="Sims D."/>
            <person name="Meincke L."/>
            <person name="Brettin T."/>
            <person name="Han C."/>
            <person name="Detter J.C."/>
            <person name="Bruce D."/>
            <person name="Goodwin L."/>
            <person name="Land M."/>
            <person name="Hauser L."/>
            <person name="Chang Y.J."/>
            <person name="Jeffries C.D."/>
            <person name="Ivanova N."/>
            <person name="Mavromatis K."/>
            <person name="Mikhailova N."/>
            <person name="Chen A."/>
            <person name="Palaniappan K."/>
            <person name="Chain P."/>
            <person name="Rohde M."/>
            <person name="Goker M."/>
            <person name="Bristow J."/>
            <person name="Eisen J.A."/>
            <person name="Markowitz V."/>
            <person name="Hugenholtz P."/>
            <person name="Kyrpides N.C."/>
            <person name="Klenk H.P."/>
        </authorList>
    </citation>
    <scope>NUCLEOTIDE SEQUENCE [LARGE SCALE GENOMIC DNA]</scope>
    <source>
        <strain evidence="4">ATCC 12428 / DSM 43021 / JCM 3005 / NI 9100</strain>
    </source>
</reference>
<accession>D2BAL3</accession>
<name>D2BAL3_STRRD</name>
<dbReference type="RefSeq" id="WP_012893573.1">
    <property type="nucleotide sequence ID" value="NC_013595.1"/>
</dbReference>
<keyword evidence="4" id="KW-1185">Reference proteome</keyword>
<dbReference type="Gene3D" id="3.40.50.300">
    <property type="entry name" value="P-loop containing nucleotide triphosphate hydrolases"/>
    <property type="match status" value="1"/>
</dbReference>
<sequence>MANNELTSACERLINECLDREGGPGGGELPVIVLFGPRGSGKTTLLKEVAENAATSFSLPFVHIDCAEHPDIKVWEITAQIARRVMGHRWRQFAPVKLPRVVLGNLALSLDPGLRQEEAEQELYELIRGRRGIPDSARTLQELFNLLGGSVPVLPVAGPLIATLIDRIARGRRLVELLERKGMAWYRDRLDPGGLTDLARSGAAEDGSPAAAQIICEALLEDLREGWSRKWRPRNCLVLLDNSDSPSGREFLRALVAAKAHRAAAPEPAGDDPLLVVATSRSWQDLGHHWDRPGTLKPPEDGVARHPRRLQQAGHADWLANRANGRRDRWWYPVLLPGLSRTEVTRMRMATRGRPGRAHTGFVHALTGGHPLAVTHLLEAMAARERGEGRDSARAGREAHERAAVRERGQDPHDSADTREHGQDPHDSADTREHGQDPHENADTREHGQDPHENADAGASGQDTGWTEQGLRGLPALNRAHAQHPFRDFPHDLEDLVACSAATNLADADDAGLLSRPWRSAVDELGDQMWLVTGPGQDRAPAIHPWLRRLLLRELERRHRRDGPLWDIAHQRLEALYTSREDLPRDRLSMVMHHRLARVDLTATGRRHLQEVVALLDGRFNRIDMAAWIRQYNWITSAPNRLPVTTSPDNLYGRLIQEPQDGRGDHPGQEPPDDPRDRPAPDRPGGAERLAVVRSVVVDRWFLSDPGVDPLRGRRRSVADGLRLLARYATSGRTILMNEAHRYDREDDDE</sequence>
<proteinExistence type="predicted"/>
<feature type="compositionally biased region" description="Basic and acidic residues" evidence="1">
    <location>
        <begin position="660"/>
        <end position="681"/>
    </location>
</feature>
<dbReference type="OrthoDB" id="3512096at2"/>
<feature type="region of interest" description="Disordered" evidence="1">
    <location>
        <begin position="646"/>
        <end position="688"/>
    </location>
</feature>
<dbReference type="eggNOG" id="COG1672">
    <property type="taxonomic scope" value="Bacteria"/>
</dbReference>
<dbReference type="InterPro" id="IPR003593">
    <property type="entry name" value="AAA+_ATPase"/>
</dbReference>
<dbReference type="HOGENOM" id="CLU_412727_0_0_11"/>
<feature type="domain" description="AAA+ ATPase" evidence="2">
    <location>
        <begin position="28"/>
        <end position="310"/>
    </location>
</feature>
<dbReference type="Proteomes" id="UP000002029">
    <property type="component" value="Chromosome"/>
</dbReference>
<dbReference type="KEGG" id="sro:Sros_7148"/>
<evidence type="ECO:0000256" key="1">
    <source>
        <dbReference type="SAM" id="MobiDB-lite"/>
    </source>
</evidence>
<feature type="region of interest" description="Disordered" evidence="1">
    <location>
        <begin position="384"/>
        <end position="469"/>
    </location>
</feature>
<dbReference type="InterPro" id="IPR027417">
    <property type="entry name" value="P-loop_NTPase"/>
</dbReference>